<keyword evidence="6 9" id="KW-0067">ATP-binding</keyword>
<dbReference type="GO" id="GO:0004674">
    <property type="term" value="F:protein serine/threonine kinase activity"/>
    <property type="evidence" value="ECO:0007669"/>
    <property type="project" value="UniProtKB-KW"/>
</dbReference>
<evidence type="ECO:0000313" key="12">
    <source>
        <dbReference type="EMBL" id="KNC51583.1"/>
    </source>
</evidence>
<proteinExistence type="predicted"/>
<feature type="region of interest" description="Disordered" evidence="10">
    <location>
        <begin position="362"/>
        <end position="407"/>
    </location>
</feature>
<dbReference type="Gene3D" id="3.30.200.20">
    <property type="entry name" value="Phosphorylase Kinase, domain 1"/>
    <property type="match status" value="1"/>
</dbReference>
<dbReference type="Pfam" id="PF00069">
    <property type="entry name" value="Pkinase"/>
    <property type="match status" value="1"/>
</dbReference>
<feature type="binding site" evidence="9">
    <location>
        <position position="59"/>
    </location>
    <ligand>
        <name>ATP</name>
        <dbReference type="ChEBI" id="CHEBI:30616"/>
    </ligand>
</feature>
<evidence type="ECO:0000256" key="1">
    <source>
        <dbReference type="ARBA" id="ARBA00012513"/>
    </source>
</evidence>
<organism evidence="12 13">
    <name type="scientific">Thecamonas trahens ATCC 50062</name>
    <dbReference type="NCBI Taxonomy" id="461836"/>
    <lineage>
        <taxon>Eukaryota</taxon>
        <taxon>Apusozoa</taxon>
        <taxon>Apusomonadida</taxon>
        <taxon>Apusomonadidae</taxon>
        <taxon>Thecamonas</taxon>
    </lineage>
</organism>
<dbReference type="InterPro" id="IPR000719">
    <property type="entry name" value="Prot_kinase_dom"/>
</dbReference>
<evidence type="ECO:0000256" key="5">
    <source>
        <dbReference type="ARBA" id="ARBA00022777"/>
    </source>
</evidence>
<feature type="domain" description="Protein kinase" evidence="11">
    <location>
        <begin position="31"/>
        <end position="300"/>
    </location>
</feature>
<evidence type="ECO:0000259" key="11">
    <source>
        <dbReference type="PROSITE" id="PS50011"/>
    </source>
</evidence>
<dbReference type="eggNOG" id="KOG0589">
    <property type="taxonomic scope" value="Eukaryota"/>
</dbReference>
<keyword evidence="5 12" id="KW-0418">Kinase</keyword>
<keyword evidence="2" id="KW-0723">Serine/threonine-protein kinase</keyword>
<dbReference type="Proteomes" id="UP000054408">
    <property type="component" value="Unassembled WGS sequence"/>
</dbReference>
<dbReference type="PROSITE" id="PS00108">
    <property type="entry name" value="PROTEIN_KINASE_ST"/>
    <property type="match status" value="1"/>
</dbReference>
<dbReference type="CDD" id="cd08215">
    <property type="entry name" value="STKc_Nek"/>
    <property type="match status" value="1"/>
</dbReference>
<evidence type="ECO:0000256" key="8">
    <source>
        <dbReference type="ARBA" id="ARBA00048679"/>
    </source>
</evidence>
<dbReference type="SUPFAM" id="SSF56112">
    <property type="entry name" value="Protein kinase-like (PK-like)"/>
    <property type="match status" value="1"/>
</dbReference>
<evidence type="ECO:0000256" key="4">
    <source>
        <dbReference type="ARBA" id="ARBA00022741"/>
    </source>
</evidence>
<dbReference type="GeneID" id="25566397"/>
<dbReference type="PROSITE" id="PS00107">
    <property type="entry name" value="PROTEIN_KINASE_ATP"/>
    <property type="match status" value="1"/>
</dbReference>
<evidence type="ECO:0000256" key="9">
    <source>
        <dbReference type="PROSITE-ProRule" id="PRU10141"/>
    </source>
</evidence>
<dbReference type="Gene3D" id="1.10.510.10">
    <property type="entry name" value="Transferase(Phosphotransferase) domain 1"/>
    <property type="match status" value="1"/>
</dbReference>
<gene>
    <name evidence="12" type="ORF">AMSG_07489</name>
</gene>
<dbReference type="OrthoDB" id="248923at2759"/>
<dbReference type="InterPro" id="IPR017441">
    <property type="entry name" value="Protein_kinase_ATP_BS"/>
</dbReference>
<keyword evidence="13" id="KW-1185">Reference proteome</keyword>
<dbReference type="EMBL" id="GL349468">
    <property type="protein sequence ID" value="KNC51583.1"/>
    <property type="molecule type" value="Genomic_DNA"/>
</dbReference>
<dbReference type="PROSITE" id="PS50011">
    <property type="entry name" value="PROTEIN_KINASE_DOM"/>
    <property type="match status" value="1"/>
</dbReference>
<evidence type="ECO:0000256" key="3">
    <source>
        <dbReference type="ARBA" id="ARBA00022679"/>
    </source>
</evidence>
<sequence length="595" mass="63646">MATATPDATGAGGGGVACAETSHSHRLAREYGELEVVGKGAYGRVFLAHHAEFGEVVVKQVDVAMLSADEREEALREARVMASIKHYNIIGYKESWMEDGYLYIAMEYAPGGDLFAALHARLAALAATGEGNTGDTEADQPPFDDDELWALAIQLCQGLGYLHERRILHRDIKPQNVLLDSDSNVKIGDLGLARQLGSQSMATSSVGTPLYFSPELCLDAAYDDKSDVWALGCLLYELATGEPPFVASNQIALAQAIVHDEPAPLPHAFSPELRWLISLMLTKDPSERPSIATLLDTPAVRVRIDKALLYHQVLRLQARLAATEADLATARAAAATAHAAAAAAAAPVAKSPPRVHRELLSPVRTPLAPRQGSEPPPASTSKTPRIRSGHENAATPPSRLVFATPSKKGASSPLASLATKVDASVLFGPELEVGAKRGRELVALFAWERWSASTPPGTGMALLTGSASLDSARNVARSAVWQGRAKQSLSHAVAHPMIVFAPRSGSCRAGSHPEVRHLRTRRRGARAFEELVPQPGLAVATQIGESEFWLLNLTSSAPVSEFILEFVDNNPLDVLLVLKRNEAFLEAVFAATARV</sequence>
<evidence type="ECO:0000256" key="10">
    <source>
        <dbReference type="SAM" id="MobiDB-lite"/>
    </source>
</evidence>
<dbReference type="InterPro" id="IPR011009">
    <property type="entry name" value="Kinase-like_dom_sf"/>
</dbReference>
<comment type="catalytic activity">
    <reaction evidence="8">
        <text>L-seryl-[protein] + ATP = O-phospho-L-seryl-[protein] + ADP + H(+)</text>
        <dbReference type="Rhea" id="RHEA:17989"/>
        <dbReference type="Rhea" id="RHEA-COMP:9863"/>
        <dbReference type="Rhea" id="RHEA-COMP:11604"/>
        <dbReference type="ChEBI" id="CHEBI:15378"/>
        <dbReference type="ChEBI" id="CHEBI:29999"/>
        <dbReference type="ChEBI" id="CHEBI:30616"/>
        <dbReference type="ChEBI" id="CHEBI:83421"/>
        <dbReference type="ChEBI" id="CHEBI:456216"/>
        <dbReference type="EC" id="2.7.11.1"/>
    </reaction>
</comment>
<evidence type="ECO:0000256" key="6">
    <source>
        <dbReference type="ARBA" id="ARBA00022840"/>
    </source>
</evidence>
<protein>
    <recommendedName>
        <fullName evidence="1">non-specific serine/threonine protein kinase</fullName>
        <ecNumber evidence="1">2.7.11.1</ecNumber>
    </recommendedName>
</protein>
<dbReference type="EC" id="2.7.11.1" evidence="1"/>
<reference evidence="12 13" key="1">
    <citation type="submission" date="2010-05" db="EMBL/GenBank/DDBJ databases">
        <title>The Genome Sequence of Thecamonas trahens ATCC 50062.</title>
        <authorList>
            <consortium name="The Broad Institute Genome Sequencing Platform"/>
            <person name="Russ C."/>
            <person name="Cuomo C."/>
            <person name="Shea T."/>
            <person name="Young S.K."/>
            <person name="Zeng Q."/>
            <person name="Koehrsen M."/>
            <person name="Haas B."/>
            <person name="Borodovsky M."/>
            <person name="Guigo R."/>
            <person name="Alvarado L."/>
            <person name="Berlin A."/>
            <person name="Bochicchio J."/>
            <person name="Borenstein D."/>
            <person name="Chapman S."/>
            <person name="Chen Z."/>
            <person name="Freedman E."/>
            <person name="Gellesch M."/>
            <person name="Goldberg J."/>
            <person name="Griggs A."/>
            <person name="Gujja S."/>
            <person name="Heilman E."/>
            <person name="Heiman D."/>
            <person name="Hepburn T."/>
            <person name="Howarth C."/>
            <person name="Jen D."/>
            <person name="Larson L."/>
            <person name="Mehta T."/>
            <person name="Park D."/>
            <person name="Pearson M."/>
            <person name="Roberts A."/>
            <person name="Saif S."/>
            <person name="Shenoy N."/>
            <person name="Sisk P."/>
            <person name="Stolte C."/>
            <person name="Sykes S."/>
            <person name="Thomson T."/>
            <person name="Walk T."/>
            <person name="White J."/>
            <person name="Yandava C."/>
            <person name="Burger G."/>
            <person name="Gray M.W."/>
            <person name="Holland P.W.H."/>
            <person name="King N."/>
            <person name="Lang F.B.F."/>
            <person name="Roger A.J."/>
            <person name="Ruiz-Trillo I."/>
            <person name="Lander E."/>
            <person name="Nusbaum C."/>
        </authorList>
    </citation>
    <scope>NUCLEOTIDE SEQUENCE [LARGE SCALE GENOMIC DNA]</scope>
    <source>
        <strain evidence="12 13">ATCC 50062</strain>
    </source>
</reference>
<dbReference type="InterPro" id="IPR051131">
    <property type="entry name" value="NEK_Ser/Thr_kinase_NIMA"/>
</dbReference>
<dbReference type="AlphaFoldDB" id="A0A0L0DJV1"/>
<dbReference type="RefSeq" id="XP_013755983.1">
    <property type="nucleotide sequence ID" value="XM_013900529.1"/>
</dbReference>
<dbReference type="SMART" id="SM00220">
    <property type="entry name" value="S_TKc"/>
    <property type="match status" value="1"/>
</dbReference>
<dbReference type="OMA" id="KESWMED"/>
<evidence type="ECO:0000313" key="13">
    <source>
        <dbReference type="Proteomes" id="UP000054408"/>
    </source>
</evidence>
<name>A0A0L0DJV1_THETB</name>
<dbReference type="PANTHER" id="PTHR44899">
    <property type="entry name" value="CAMK FAMILY PROTEIN KINASE"/>
    <property type="match status" value="1"/>
</dbReference>
<accession>A0A0L0DJV1</accession>
<keyword evidence="3" id="KW-0808">Transferase</keyword>
<comment type="catalytic activity">
    <reaction evidence="7">
        <text>L-threonyl-[protein] + ATP = O-phospho-L-threonyl-[protein] + ADP + H(+)</text>
        <dbReference type="Rhea" id="RHEA:46608"/>
        <dbReference type="Rhea" id="RHEA-COMP:11060"/>
        <dbReference type="Rhea" id="RHEA-COMP:11605"/>
        <dbReference type="ChEBI" id="CHEBI:15378"/>
        <dbReference type="ChEBI" id="CHEBI:30013"/>
        <dbReference type="ChEBI" id="CHEBI:30616"/>
        <dbReference type="ChEBI" id="CHEBI:61977"/>
        <dbReference type="ChEBI" id="CHEBI:456216"/>
        <dbReference type="EC" id="2.7.11.1"/>
    </reaction>
</comment>
<dbReference type="InterPro" id="IPR008271">
    <property type="entry name" value="Ser/Thr_kinase_AS"/>
</dbReference>
<dbReference type="GO" id="GO:0005524">
    <property type="term" value="F:ATP binding"/>
    <property type="evidence" value="ECO:0007669"/>
    <property type="project" value="UniProtKB-UniRule"/>
</dbReference>
<evidence type="ECO:0000256" key="7">
    <source>
        <dbReference type="ARBA" id="ARBA00047899"/>
    </source>
</evidence>
<dbReference type="PANTHER" id="PTHR44899:SF3">
    <property type="entry name" value="SERINE_THREONINE-PROTEIN KINASE NEK1"/>
    <property type="match status" value="1"/>
</dbReference>
<dbReference type="STRING" id="461836.A0A0L0DJV1"/>
<keyword evidence="4 9" id="KW-0547">Nucleotide-binding</keyword>
<evidence type="ECO:0000256" key="2">
    <source>
        <dbReference type="ARBA" id="ARBA00022527"/>
    </source>
</evidence>